<dbReference type="Proteomes" id="UP000295390">
    <property type="component" value="Unassembled WGS sequence"/>
</dbReference>
<name>A0A4R6TDM3_9FLAO</name>
<accession>A0A4R6TDM3</accession>
<keyword evidence="2" id="KW-1185">Reference proteome</keyword>
<protein>
    <submittedName>
        <fullName evidence="1">Uncharacterized protein</fullName>
    </submittedName>
</protein>
<organism evidence="1 2">
    <name type="scientific">Tenacibaculum caenipelagi</name>
    <dbReference type="NCBI Taxonomy" id="1325435"/>
    <lineage>
        <taxon>Bacteria</taxon>
        <taxon>Pseudomonadati</taxon>
        <taxon>Bacteroidota</taxon>
        <taxon>Flavobacteriia</taxon>
        <taxon>Flavobacteriales</taxon>
        <taxon>Flavobacteriaceae</taxon>
        <taxon>Tenacibaculum</taxon>
    </lineage>
</organism>
<sequence length="186" mass="21395">MKPLISFTLLFSLAVMGQKFHTDFKYNDSLNNGIRIQNSYPKGGQKYTDPYSEKEYVYVIFWTRISNETASNLKLEIHFPHDSFTIPSSLNTIFNLFLPKEKMAIEKDVLFNYGLDINSVLNENINKPSELTTIIPPKNSYLFYTVAISNKGVNGVVRTGFELEKRDLIYKINGYKIICGRIVTKN</sequence>
<comment type="caution">
    <text evidence="1">The sequence shown here is derived from an EMBL/GenBank/DDBJ whole genome shotgun (WGS) entry which is preliminary data.</text>
</comment>
<gene>
    <name evidence="1" type="ORF">DFQ07_1693</name>
</gene>
<dbReference type="EMBL" id="SNYH01000003">
    <property type="protein sequence ID" value="TDQ27837.1"/>
    <property type="molecule type" value="Genomic_DNA"/>
</dbReference>
<dbReference type="RefSeq" id="WP_133535810.1">
    <property type="nucleotide sequence ID" value="NZ_SNYH01000003.1"/>
</dbReference>
<dbReference type="OrthoDB" id="1179861at2"/>
<dbReference type="AlphaFoldDB" id="A0A4R6TDM3"/>
<evidence type="ECO:0000313" key="1">
    <source>
        <dbReference type="EMBL" id="TDQ27837.1"/>
    </source>
</evidence>
<reference evidence="1 2" key="1">
    <citation type="submission" date="2019-03" db="EMBL/GenBank/DDBJ databases">
        <title>Genomic Encyclopedia of Type Strains, Phase III (KMG-III): the genomes of soil and plant-associated and newly described type strains.</title>
        <authorList>
            <person name="Whitman W."/>
        </authorList>
    </citation>
    <scope>NUCLEOTIDE SEQUENCE [LARGE SCALE GENOMIC DNA]</scope>
    <source>
        <strain evidence="1 2">CECT 8283</strain>
    </source>
</reference>
<proteinExistence type="predicted"/>
<evidence type="ECO:0000313" key="2">
    <source>
        <dbReference type="Proteomes" id="UP000295390"/>
    </source>
</evidence>